<evidence type="ECO:0000313" key="3">
    <source>
        <dbReference type="RefSeq" id="XP_018474047.2"/>
    </source>
</evidence>
<keyword evidence="2" id="KW-1185">Reference proteome</keyword>
<dbReference type="PANTHER" id="PTHR35481:SF3">
    <property type="entry name" value="(RAPE) HYPOTHETICAL PROTEIN"/>
    <property type="match status" value="1"/>
</dbReference>
<dbReference type="Proteomes" id="UP000504610">
    <property type="component" value="Chromosome 3"/>
</dbReference>
<gene>
    <name evidence="3" type="primary">LOC108845316</name>
</gene>
<dbReference type="GeneID" id="108845316"/>
<organism evidence="2 3">
    <name type="scientific">Raphanus sativus</name>
    <name type="common">Radish</name>
    <name type="synonym">Raphanus raphanistrum var. sativus</name>
    <dbReference type="NCBI Taxonomy" id="3726"/>
    <lineage>
        <taxon>Eukaryota</taxon>
        <taxon>Viridiplantae</taxon>
        <taxon>Streptophyta</taxon>
        <taxon>Embryophyta</taxon>
        <taxon>Tracheophyta</taxon>
        <taxon>Spermatophyta</taxon>
        <taxon>Magnoliopsida</taxon>
        <taxon>eudicotyledons</taxon>
        <taxon>Gunneridae</taxon>
        <taxon>Pentapetalae</taxon>
        <taxon>rosids</taxon>
        <taxon>malvids</taxon>
        <taxon>Brassicales</taxon>
        <taxon>Brassicaceae</taxon>
        <taxon>Brassiceae</taxon>
        <taxon>Raphanus</taxon>
    </lineage>
</organism>
<dbReference type="PANTHER" id="PTHR35481">
    <property type="entry name" value="DNA-DIRECTED RNA POLYMERASE SUBUNIT ALPHA"/>
    <property type="match status" value="1"/>
</dbReference>
<evidence type="ECO:0000259" key="1">
    <source>
        <dbReference type="Pfam" id="PF25475"/>
    </source>
</evidence>
<sequence length="410" mass="46808">MSYIPPHKRDLKDPIRPSPFPDSLATKFKKNIDFKCSSAKSKVIKYSRDVISKWFLVTSNGIEDGVPPSTKLVSVSSDSSECSRYGETSLVLKKSNVKKVLICLYMIAEESEEEGRTRWMLLAEKVEKDLVLAYEQARKGMEDHHLLDNAKLRLVARFGKVVFCRRQAGHATEYSQENMNLIFSTDVPTSFIQDIKSKAISDHEFCLDLEKEVYVVQISHYTRPYSTIRCKCTVKEDGSLSMYKAELNPLRHLVIDVSCIDKNLDMRLMLAGKRKAMTLTEKEKNNIQGLLDSATVDSNVIGGLRWPLGKPSSVNGYTIFEVCHVRATTYKNRTLRLRVREADRFNQRFGTREVERGVTLVLQDINTKLQEKNIERGCVLGMLRDALGTIWDFLHCDHNVSEMFYGAVKD</sequence>
<proteinExistence type="predicted"/>
<dbReference type="RefSeq" id="XP_018474047.2">
    <property type="nucleotide sequence ID" value="XM_018618545.2"/>
</dbReference>
<protein>
    <submittedName>
        <fullName evidence="3">Uncharacterized protein LOC108845316</fullName>
    </submittedName>
</protein>
<dbReference type="KEGG" id="rsz:108845316"/>
<dbReference type="AlphaFoldDB" id="A0A6J0MNI3"/>
<reference evidence="2" key="1">
    <citation type="journal article" date="2019" name="Database">
        <title>The radish genome database (RadishGD): an integrated information resource for radish genomics.</title>
        <authorList>
            <person name="Yu H.J."/>
            <person name="Baek S."/>
            <person name="Lee Y.J."/>
            <person name="Cho A."/>
            <person name="Mun J.H."/>
        </authorList>
    </citation>
    <scope>NUCLEOTIDE SEQUENCE [LARGE SCALE GENOMIC DNA]</scope>
    <source>
        <strain evidence="2">cv. WK10039</strain>
    </source>
</reference>
<evidence type="ECO:0000313" key="2">
    <source>
        <dbReference type="Proteomes" id="UP000504610"/>
    </source>
</evidence>
<feature type="domain" description="DUF7903" evidence="1">
    <location>
        <begin position="39"/>
        <end position="392"/>
    </location>
</feature>
<dbReference type="Pfam" id="PF25475">
    <property type="entry name" value="DUF7903"/>
    <property type="match status" value="1"/>
</dbReference>
<dbReference type="InterPro" id="IPR057225">
    <property type="entry name" value="DUF7903"/>
</dbReference>
<reference evidence="3" key="2">
    <citation type="submission" date="2025-08" db="UniProtKB">
        <authorList>
            <consortium name="RefSeq"/>
        </authorList>
    </citation>
    <scope>IDENTIFICATION</scope>
    <source>
        <tissue evidence="3">Leaf</tissue>
    </source>
</reference>
<accession>A0A6J0MNI3</accession>
<dbReference type="OrthoDB" id="2014147at2759"/>
<name>A0A6J0MNI3_RAPSA</name>